<dbReference type="Proteomes" id="UP000597762">
    <property type="component" value="Unassembled WGS sequence"/>
</dbReference>
<evidence type="ECO:0000313" key="3">
    <source>
        <dbReference type="Proteomes" id="UP000597762"/>
    </source>
</evidence>
<keyword evidence="3" id="KW-1185">Reference proteome</keyword>
<feature type="region of interest" description="Disordered" evidence="1">
    <location>
        <begin position="240"/>
        <end position="275"/>
    </location>
</feature>
<organism evidence="2 3">
    <name type="scientific">Acanthosepion pharaonis</name>
    <name type="common">Pharaoh cuttlefish</name>
    <name type="synonym">Sepia pharaonis</name>
    <dbReference type="NCBI Taxonomy" id="158019"/>
    <lineage>
        <taxon>Eukaryota</taxon>
        <taxon>Metazoa</taxon>
        <taxon>Spiralia</taxon>
        <taxon>Lophotrochozoa</taxon>
        <taxon>Mollusca</taxon>
        <taxon>Cephalopoda</taxon>
        <taxon>Coleoidea</taxon>
        <taxon>Decapodiformes</taxon>
        <taxon>Sepiida</taxon>
        <taxon>Sepiina</taxon>
        <taxon>Sepiidae</taxon>
        <taxon>Acanthosepion</taxon>
    </lineage>
</organism>
<name>A0A812DG25_ACAPH</name>
<evidence type="ECO:0000313" key="2">
    <source>
        <dbReference type="EMBL" id="CAE1299875.1"/>
    </source>
</evidence>
<gene>
    <name evidence="2" type="ORF">SPHA_53479</name>
</gene>
<dbReference type="EMBL" id="CAHIKZ030003405">
    <property type="protein sequence ID" value="CAE1299875.1"/>
    <property type="molecule type" value="Genomic_DNA"/>
</dbReference>
<accession>A0A812DG25</accession>
<dbReference type="AlphaFoldDB" id="A0A812DG25"/>
<evidence type="ECO:0000256" key="1">
    <source>
        <dbReference type="SAM" id="MobiDB-lite"/>
    </source>
</evidence>
<reference evidence="2" key="1">
    <citation type="submission" date="2021-01" db="EMBL/GenBank/DDBJ databases">
        <authorList>
            <person name="Li R."/>
            <person name="Bekaert M."/>
        </authorList>
    </citation>
    <scope>NUCLEOTIDE SEQUENCE</scope>
    <source>
        <strain evidence="2">Farmed</strain>
    </source>
</reference>
<comment type="caution">
    <text evidence="2">The sequence shown here is derived from an EMBL/GenBank/DDBJ whole genome shotgun (WGS) entry which is preliminary data.</text>
</comment>
<sequence>MPTPPAHGDAIHERYDRLGIGEQPVVHPVFGVEETAPPHRRPRRFRRADECRRPHRSRDLRYGRCDDGLDIEVRPPVFQRGEYPSHISRSCGSLTFLLPPPAKRQSSCQRLASVLQKIPPDDHSHHLIGAFRDRMHAQIAPEAFDRVIHQIAVAAMELQRPVDHRRSGIGRQPLGHRGEAGLVGRVVGHLGGGEIEQRLRRLQFGRHVGRANCVVLELGDAELAAVLHIRDRLVNVARRPASRRRFQPPPSAPSSRCRNPFTLRAQPVGDGNADVVEHDLPRRL</sequence>
<protein>
    <submittedName>
        <fullName evidence="2">Uncharacterized protein</fullName>
    </submittedName>
</protein>
<proteinExistence type="predicted"/>